<protein>
    <recommendedName>
        <fullName evidence="4">Bacteriophage tail tape measure N-terminal domain-containing protein</fullName>
    </recommendedName>
</protein>
<organism evidence="2 3">
    <name type="scientific">Candidatus Phosphoribacter hodrii</name>
    <dbReference type="NCBI Taxonomy" id="2953743"/>
    <lineage>
        <taxon>Bacteria</taxon>
        <taxon>Bacillati</taxon>
        <taxon>Actinomycetota</taxon>
        <taxon>Actinomycetes</taxon>
        <taxon>Micrococcales</taxon>
        <taxon>Dermatophilaceae</taxon>
        <taxon>Candidatus Phosphoribacter</taxon>
    </lineage>
</organism>
<accession>A0A935IYH2</accession>
<keyword evidence="1" id="KW-0472">Membrane</keyword>
<evidence type="ECO:0000313" key="3">
    <source>
        <dbReference type="Proteomes" id="UP000726105"/>
    </source>
</evidence>
<feature type="transmembrane region" description="Helical" evidence="1">
    <location>
        <begin position="317"/>
        <end position="335"/>
    </location>
</feature>
<proteinExistence type="predicted"/>
<comment type="caution">
    <text evidence="2">The sequence shown here is derived from an EMBL/GenBank/DDBJ whole genome shotgun (WGS) entry which is preliminary data.</text>
</comment>
<keyword evidence="1" id="KW-1133">Transmembrane helix</keyword>
<evidence type="ECO:0000256" key="1">
    <source>
        <dbReference type="SAM" id="Phobius"/>
    </source>
</evidence>
<sequence>MSDLTLRYLLFGEDRTASKTVKGVGDAAESTASRVSGAVSRMGGAIGGDMGTILGRVSDGLEAAGGKADTSAKKLGAVGGVALATGLALQQMASGDVEAQNKLENAVTNTGKAYDDYADRVSGAVESSVRFGVTDGEVKDALTRLTDATKDPAKALDDLAMAQDLAAAKGVSLSDAATMIGKAHNGSAKVFKEFGIEVGKNADGTADYEGALGNLADTLKGRAEANADSFGGKMREIRAWTDNAASSLAEQYGPAITMAGAALTGLAAITEIASAANVKNAASTVAAKAAQIGSAVATGVATAAQWAWNVALNANPIGLIIIAIAAFVGAILWLWNNVDWFRNGVTAAWEAIKTGWTWLWDNAIKPGIDAFGAAFRWLWNSVLAPVTRFILDGFANLTDGIASFLDALSNIPGFEWAGDAADKMRAAATQARTLGSNLNDIPDNVPVTISMSIVGVQAVKNAINGIGGSMSAQLNARLQFASGGYTGNIPQSDIAGVVHGQEFVMDAAATRRLGVPFLEALQSGRTVDAPRGFTTASTHVGPSAESIGDAVASRLDGLAIRITNIDAITRAGHAQLVTAMGRA</sequence>
<dbReference type="AlphaFoldDB" id="A0A935IYH2"/>
<reference evidence="2 3" key="1">
    <citation type="submission" date="2020-10" db="EMBL/GenBank/DDBJ databases">
        <title>Connecting structure to function with the recovery of over 1000 high-quality activated sludge metagenome-assembled genomes encoding full-length rRNA genes using long-read sequencing.</title>
        <authorList>
            <person name="Singleton C.M."/>
            <person name="Petriglieri F."/>
            <person name="Kristensen J.M."/>
            <person name="Kirkegaard R.H."/>
            <person name="Michaelsen T.Y."/>
            <person name="Andersen M.H."/>
            <person name="Karst S.M."/>
            <person name="Dueholm M.S."/>
            <person name="Nielsen P.H."/>
            <person name="Albertsen M."/>
        </authorList>
    </citation>
    <scope>NUCLEOTIDE SEQUENCE [LARGE SCALE GENOMIC DNA]</scope>
    <source>
        <strain evidence="2">Ega_18-Q3-R5-49_MAXAC.001</strain>
    </source>
</reference>
<evidence type="ECO:0008006" key="4">
    <source>
        <dbReference type="Google" id="ProtNLM"/>
    </source>
</evidence>
<keyword evidence="1" id="KW-0812">Transmembrane</keyword>
<name>A0A935IYH2_9MICO</name>
<dbReference type="Proteomes" id="UP000726105">
    <property type="component" value="Unassembled WGS sequence"/>
</dbReference>
<dbReference type="EMBL" id="JADJIB010000021">
    <property type="protein sequence ID" value="MBK7274968.1"/>
    <property type="molecule type" value="Genomic_DNA"/>
</dbReference>
<gene>
    <name evidence="2" type="ORF">IPI13_18125</name>
</gene>
<evidence type="ECO:0000313" key="2">
    <source>
        <dbReference type="EMBL" id="MBK7274968.1"/>
    </source>
</evidence>